<sequence length="220" mass="24116">MNDWWRTSSRKGAHGWITGHHCGGDPARLCASWEPECDFLTCNGPWARPHAHPLDSRRQALDTVCQVPTLSEHVDLRNDLIRLVTSRLLDPLEILLPQAGLAGLRTSVRADADMWAAQLLGPDDAVARQVAIRLLTVLHPGDAPFDPPESWWATPLGRVTARRAGHPGKDHVSLGVAGAMLGITRQGVHDLVNRNKLLRHPDGGVTVDSIRARLGLRRDA</sequence>
<keyword evidence="2" id="KW-1185">Reference proteome</keyword>
<dbReference type="STRING" id="641025.SAMN05421507_12159"/>
<dbReference type="EMBL" id="FNIX01000021">
    <property type="protein sequence ID" value="SDP92869.1"/>
    <property type="molecule type" value="Genomic_DNA"/>
</dbReference>
<evidence type="ECO:0000313" key="2">
    <source>
        <dbReference type="Proteomes" id="UP000199691"/>
    </source>
</evidence>
<protein>
    <recommendedName>
        <fullName evidence="3">MftR C-terminal domain-containing protein</fullName>
    </recommendedName>
</protein>
<dbReference type="AlphaFoldDB" id="A0A1H0WQF5"/>
<proteinExistence type="predicted"/>
<evidence type="ECO:0000313" key="1">
    <source>
        <dbReference type="EMBL" id="SDP92869.1"/>
    </source>
</evidence>
<name>A0A1H0WQF5_9PSEU</name>
<organism evidence="1 2">
    <name type="scientific">Lentzea jiangxiensis</name>
    <dbReference type="NCBI Taxonomy" id="641025"/>
    <lineage>
        <taxon>Bacteria</taxon>
        <taxon>Bacillati</taxon>
        <taxon>Actinomycetota</taxon>
        <taxon>Actinomycetes</taxon>
        <taxon>Pseudonocardiales</taxon>
        <taxon>Pseudonocardiaceae</taxon>
        <taxon>Lentzea</taxon>
    </lineage>
</organism>
<accession>A0A1H0WQF5</accession>
<gene>
    <name evidence="1" type="ORF">SAMN05421507_12159</name>
</gene>
<evidence type="ECO:0008006" key="3">
    <source>
        <dbReference type="Google" id="ProtNLM"/>
    </source>
</evidence>
<dbReference type="Proteomes" id="UP000199691">
    <property type="component" value="Unassembled WGS sequence"/>
</dbReference>
<reference evidence="2" key="1">
    <citation type="submission" date="2016-10" db="EMBL/GenBank/DDBJ databases">
        <authorList>
            <person name="Varghese N."/>
            <person name="Submissions S."/>
        </authorList>
    </citation>
    <scope>NUCLEOTIDE SEQUENCE [LARGE SCALE GENOMIC DNA]</scope>
    <source>
        <strain evidence="2">CGMCC 4.6609</strain>
    </source>
</reference>